<dbReference type="EMBL" id="RBAH01000016">
    <property type="protein sequence ID" value="RKN79173.1"/>
    <property type="molecule type" value="Genomic_DNA"/>
</dbReference>
<dbReference type="PANTHER" id="PTHR42716:SF1">
    <property type="entry name" value="SLL0471 PROTEIN"/>
    <property type="match status" value="1"/>
</dbReference>
<dbReference type="Gene3D" id="3.40.50.720">
    <property type="entry name" value="NAD(P)-binding Rossmann-like Domain"/>
    <property type="match status" value="1"/>
</dbReference>
<comment type="caution">
    <text evidence="1">The sequence shown here is derived from an EMBL/GenBank/DDBJ whole genome shotgun (WGS) entry which is preliminary data.</text>
</comment>
<dbReference type="SUPFAM" id="SSF51905">
    <property type="entry name" value="FAD/NAD(P)-binding domain"/>
    <property type="match status" value="1"/>
</dbReference>
<dbReference type="GO" id="GO:0008734">
    <property type="term" value="F:L-aspartate oxidase activity"/>
    <property type="evidence" value="ECO:0007669"/>
    <property type="project" value="InterPro"/>
</dbReference>
<dbReference type="RefSeq" id="WP_120749228.1">
    <property type="nucleotide sequence ID" value="NZ_RBAH01000016.1"/>
</dbReference>
<proteinExistence type="predicted"/>
<dbReference type="PROSITE" id="PS51257">
    <property type="entry name" value="PROKAR_LIPOPROTEIN"/>
    <property type="match status" value="1"/>
</dbReference>
<keyword evidence="2" id="KW-1185">Reference proteome</keyword>
<gene>
    <name evidence="1" type="ORF">D7M11_21060</name>
</gene>
<dbReference type="InterPro" id="IPR005288">
    <property type="entry name" value="NadB"/>
</dbReference>
<dbReference type="Pfam" id="PF12831">
    <property type="entry name" value="FAD_oxidored"/>
    <property type="match status" value="1"/>
</dbReference>
<dbReference type="OrthoDB" id="2492161at2"/>
<protein>
    <submittedName>
        <fullName evidence="1">FAD-dependent oxidoreductase</fullName>
    </submittedName>
</protein>
<dbReference type="Proteomes" id="UP000282311">
    <property type="component" value="Unassembled WGS sequence"/>
</dbReference>
<accession>A0A3B0C0D8</accession>
<evidence type="ECO:0000313" key="2">
    <source>
        <dbReference type="Proteomes" id="UP000282311"/>
    </source>
</evidence>
<dbReference type="InterPro" id="IPR036188">
    <property type="entry name" value="FAD/NAD-bd_sf"/>
</dbReference>
<evidence type="ECO:0000313" key="1">
    <source>
        <dbReference type="EMBL" id="RKN79173.1"/>
    </source>
</evidence>
<sequence length="531" mass="60028">MEGTKATNRAQQEFHADISIIGGGLGGCAAALAAAESGKSVVLTEETAWIGGQLTSQAVPPDEHRWIEQFGCTRSYRNFREGVRNYYRRHFPLTAEALRKPNLNPGNGGVSRLCHEPRTALAVLQEMLAPYVHSGKVTLLMRRVPLQAEAVGDTVHSVTVRNLETGREEIITASFFLDATECGDLLPMTGTEYTTGAESKSETGEPHAVDGDSLPMDMQAFTYVFALDYCEGADHTIERPRDYEFWRSYQADFWPGKLLDWTGVLPRTLQPREFGLFSQTADLWRYRRIVDRTNFLDGTFDSDITIVNWQQNDYWLGPIIDVSEEERNRHLESAKQLSLSLLYWMQTEAPRPDGKAGYPGLRLRRDVVGTEDGLAMYPYIRESRRIKAEFTVLEQHICPEARTDGRAEFFPDSVGVGFYRIDLHPSTGNRHYIDISCLPFQIPLGSLIPVRMNNLLPACKNLGVTHITNGCYRLHPVEWNIGEAAGYLASYCLDKQIRPRDVRNREAALKDFQKRLEQAGIELKWPEMTAM</sequence>
<dbReference type="AlphaFoldDB" id="A0A3B0C0D8"/>
<name>A0A3B0C0D8_9BACL</name>
<dbReference type="PANTHER" id="PTHR42716">
    <property type="entry name" value="L-ASPARTATE OXIDASE"/>
    <property type="match status" value="1"/>
</dbReference>
<dbReference type="GO" id="GO:0009435">
    <property type="term" value="P:NAD+ biosynthetic process"/>
    <property type="evidence" value="ECO:0007669"/>
    <property type="project" value="InterPro"/>
</dbReference>
<organism evidence="1 2">
    <name type="scientific">Paenibacillus ginsengarvi</name>
    <dbReference type="NCBI Taxonomy" id="400777"/>
    <lineage>
        <taxon>Bacteria</taxon>
        <taxon>Bacillati</taxon>
        <taxon>Bacillota</taxon>
        <taxon>Bacilli</taxon>
        <taxon>Bacillales</taxon>
        <taxon>Paenibacillaceae</taxon>
        <taxon>Paenibacillus</taxon>
    </lineage>
</organism>
<reference evidence="1 2" key="1">
    <citation type="journal article" date="2007" name="Int. J. Syst. Evol. Microbiol.">
        <title>Paenibacillus ginsengarvi sp. nov., isolated from soil from ginseng cultivation.</title>
        <authorList>
            <person name="Yoon M.H."/>
            <person name="Ten L.N."/>
            <person name="Im W.T."/>
        </authorList>
    </citation>
    <scope>NUCLEOTIDE SEQUENCE [LARGE SCALE GENOMIC DNA]</scope>
    <source>
        <strain evidence="1 2">KCTC 13059</strain>
    </source>
</reference>